<dbReference type="PANTHER" id="PTHR37423:SF2">
    <property type="entry name" value="MEMBRANE-BOUND LYTIC MUREIN TRANSGLYCOSYLASE C"/>
    <property type="match status" value="1"/>
</dbReference>
<comment type="similarity">
    <text evidence="1">Belongs to the transglycosylase Slt family.</text>
</comment>
<proteinExistence type="inferred from homology"/>
<dbReference type="PANTHER" id="PTHR37423">
    <property type="entry name" value="SOLUBLE LYTIC MUREIN TRANSGLYCOSYLASE-RELATED"/>
    <property type="match status" value="1"/>
</dbReference>
<evidence type="ECO:0000259" key="3">
    <source>
        <dbReference type="Pfam" id="PF01464"/>
    </source>
</evidence>
<gene>
    <name evidence="4" type="ORF">EV684_11761</name>
</gene>
<name>A0A4R2M7Q0_RUBGE</name>
<dbReference type="AlphaFoldDB" id="A0A4R2M7Q0"/>
<dbReference type="SUPFAM" id="SSF53955">
    <property type="entry name" value="Lysozyme-like"/>
    <property type="match status" value="1"/>
</dbReference>
<feature type="domain" description="Transglycosylase SLT" evidence="3">
    <location>
        <begin position="137"/>
        <end position="214"/>
    </location>
</feature>
<evidence type="ECO:0000256" key="1">
    <source>
        <dbReference type="ARBA" id="ARBA00007734"/>
    </source>
</evidence>
<dbReference type="InterPro" id="IPR008258">
    <property type="entry name" value="Transglycosylase_SLT_dom_1"/>
</dbReference>
<feature type="compositionally biased region" description="Pro residues" evidence="2">
    <location>
        <begin position="266"/>
        <end position="279"/>
    </location>
</feature>
<dbReference type="EMBL" id="SLXD01000017">
    <property type="protein sequence ID" value="TCO98415.1"/>
    <property type="molecule type" value="Genomic_DNA"/>
</dbReference>
<feature type="region of interest" description="Disordered" evidence="2">
    <location>
        <begin position="266"/>
        <end position="289"/>
    </location>
</feature>
<organism evidence="4 5">
    <name type="scientific">Rubrivivax gelatinosus</name>
    <name type="common">Rhodocyclus gelatinosus</name>
    <name type="synonym">Rhodopseudomonas gelatinosa</name>
    <dbReference type="NCBI Taxonomy" id="28068"/>
    <lineage>
        <taxon>Bacteria</taxon>
        <taxon>Pseudomonadati</taxon>
        <taxon>Pseudomonadota</taxon>
        <taxon>Betaproteobacteria</taxon>
        <taxon>Burkholderiales</taxon>
        <taxon>Sphaerotilaceae</taxon>
        <taxon>Rubrivivax</taxon>
    </lineage>
</organism>
<accession>A0A4R2M7Q0</accession>
<dbReference type="RefSeq" id="WP_132649439.1">
    <property type="nucleotide sequence ID" value="NZ_CP181386.1"/>
</dbReference>
<dbReference type="Gene3D" id="1.10.530.10">
    <property type="match status" value="1"/>
</dbReference>
<dbReference type="Proteomes" id="UP000295106">
    <property type="component" value="Unassembled WGS sequence"/>
</dbReference>
<reference evidence="4 5" key="1">
    <citation type="submission" date="2019-03" db="EMBL/GenBank/DDBJ databases">
        <title>Genomic Encyclopedia of Type Strains, Phase IV (KMG-IV): sequencing the most valuable type-strain genomes for metagenomic binning, comparative biology and taxonomic classification.</title>
        <authorList>
            <person name="Goeker M."/>
        </authorList>
    </citation>
    <scope>NUCLEOTIDE SEQUENCE [LARGE SCALE GENOMIC DNA]</scope>
    <source>
        <strain evidence="4 5">DSM 1709</strain>
    </source>
</reference>
<dbReference type="GeneID" id="99683734"/>
<evidence type="ECO:0000313" key="5">
    <source>
        <dbReference type="Proteomes" id="UP000295106"/>
    </source>
</evidence>
<dbReference type="OrthoDB" id="9815002at2"/>
<comment type="caution">
    <text evidence="4">The sequence shown here is derived from an EMBL/GenBank/DDBJ whole genome shotgun (WGS) entry which is preliminary data.</text>
</comment>
<evidence type="ECO:0000256" key="2">
    <source>
        <dbReference type="SAM" id="MobiDB-lite"/>
    </source>
</evidence>
<dbReference type="Pfam" id="PF01464">
    <property type="entry name" value="SLT"/>
    <property type="match status" value="1"/>
</dbReference>
<dbReference type="CDD" id="cd00254">
    <property type="entry name" value="LT-like"/>
    <property type="match status" value="1"/>
</dbReference>
<evidence type="ECO:0000313" key="4">
    <source>
        <dbReference type="EMBL" id="TCO98415.1"/>
    </source>
</evidence>
<protein>
    <submittedName>
        <fullName evidence="4">Transglycosylase-like protein with SLT domain</fullName>
    </submittedName>
</protein>
<dbReference type="InterPro" id="IPR023346">
    <property type="entry name" value="Lysozyme-like_dom_sf"/>
</dbReference>
<sequence length="289" mass="30978">MKAIAVLRSAQQATGRSLTVFARDVGHGLLEIGHNTLAVVGLAVVAVLVFVAGREDLRQQAETMAFEWLQTRHEVRVAATAEAELVPAEPEAVNRATAADPKALTRQQAAVASWISRRYKVAPEPISALVQEAWAIGQKAGLDPTLILAIMAVESSFNPFAQSSVGAQGLMQVMTRIHDDKYQAFGGTHAAFDPISNLRVGVQVLKECITRAGGLQQGLKHYVGAALQDSDGGYVDRVMTEQDYLKRVAAGNRVSINAPIIVPREPAPMPLPPAQPTPPRAEQLAMLGR</sequence>